<protein>
    <submittedName>
        <fullName evidence="1">Uncharacterized protein</fullName>
    </submittedName>
</protein>
<dbReference type="Proteomes" id="UP000275078">
    <property type="component" value="Unassembled WGS sequence"/>
</dbReference>
<dbReference type="AlphaFoldDB" id="A0A3N4HMM7"/>
<proteinExistence type="predicted"/>
<organism evidence="1 2">
    <name type="scientific">Ascobolus immersus RN42</name>
    <dbReference type="NCBI Taxonomy" id="1160509"/>
    <lineage>
        <taxon>Eukaryota</taxon>
        <taxon>Fungi</taxon>
        <taxon>Dikarya</taxon>
        <taxon>Ascomycota</taxon>
        <taxon>Pezizomycotina</taxon>
        <taxon>Pezizomycetes</taxon>
        <taxon>Pezizales</taxon>
        <taxon>Ascobolaceae</taxon>
        <taxon>Ascobolus</taxon>
    </lineage>
</organism>
<sequence>MALYPRNSAAGLYGVIPRAWNNENPCTGDTPRKCYRDIAFGTAHAEKEPNLKPAFWYRIGNNQTLNARRAAANRRLGPDDRIQAPVSLIEGIILGRWTNYPRTKRAVDGVIMDDWMDVGWVLCMPWTRNTELERIREDWRSLTGTEWEEEDVNDGNQDDGDQN</sequence>
<name>A0A3N4HMM7_ASCIM</name>
<reference evidence="1 2" key="1">
    <citation type="journal article" date="2018" name="Nat. Ecol. Evol.">
        <title>Pezizomycetes genomes reveal the molecular basis of ectomycorrhizal truffle lifestyle.</title>
        <authorList>
            <person name="Murat C."/>
            <person name="Payen T."/>
            <person name="Noel B."/>
            <person name="Kuo A."/>
            <person name="Morin E."/>
            <person name="Chen J."/>
            <person name="Kohler A."/>
            <person name="Krizsan K."/>
            <person name="Balestrini R."/>
            <person name="Da Silva C."/>
            <person name="Montanini B."/>
            <person name="Hainaut M."/>
            <person name="Levati E."/>
            <person name="Barry K.W."/>
            <person name="Belfiori B."/>
            <person name="Cichocki N."/>
            <person name="Clum A."/>
            <person name="Dockter R.B."/>
            <person name="Fauchery L."/>
            <person name="Guy J."/>
            <person name="Iotti M."/>
            <person name="Le Tacon F."/>
            <person name="Lindquist E.A."/>
            <person name="Lipzen A."/>
            <person name="Malagnac F."/>
            <person name="Mello A."/>
            <person name="Molinier V."/>
            <person name="Miyauchi S."/>
            <person name="Poulain J."/>
            <person name="Riccioni C."/>
            <person name="Rubini A."/>
            <person name="Sitrit Y."/>
            <person name="Splivallo R."/>
            <person name="Traeger S."/>
            <person name="Wang M."/>
            <person name="Zifcakova L."/>
            <person name="Wipf D."/>
            <person name="Zambonelli A."/>
            <person name="Paolocci F."/>
            <person name="Nowrousian M."/>
            <person name="Ottonello S."/>
            <person name="Baldrian P."/>
            <person name="Spatafora J.W."/>
            <person name="Henrissat B."/>
            <person name="Nagy L.G."/>
            <person name="Aury J.M."/>
            <person name="Wincker P."/>
            <person name="Grigoriev I.V."/>
            <person name="Bonfante P."/>
            <person name="Martin F.M."/>
        </authorList>
    </citation>
    <scope>NUCLEOTIDE SEQUENCE [LARGE SCALE GENOMIC DNA]</scope>
    <source>
        <strain evidence="1 2">RN42</strain>
    </source>
</reference>
<gene>
    <name evidence="1" type="ORF">BJ508DRAFT_334161</name>
</gene>
<evidence type="ECO:0000313" key="1">
    <source>
        <dbReference type="EMBL" id="RPA73351.1"/>
    </source>
</evidence>
<keyword evidence="2" id="KW-1185">Reference proteome</keyword>
<evidence type="ECO:0000313" key="2">
    <source>
        <dbReference type="Proteomes" id="UP000275078"/>
    </source>
</evidence>
<dbReference type="EMBL" id="ML119824">
    <property type="protein sequence ID" value="RPA73351.1"/>
    <property type="molecule type" value="Genomic_DNA"/>
</dbReference>
<accession>A0A3N4HMM7</accession>